<evidence type="ECO:0000313" key="2">
    <source>
        <dbReference type="WBParaSite" id="JU765_v2.g10669.t1"/>
    </source>
</evidence>
<proteinExistence type="predicted"/>
<accession>A0AC34PWI7</accession>
<reference evidence="2" key="1">
    <citation type="submission" date="2022-11" db="UniProtKB">
        <authorList>
            <consortium name="WormBaseParasite"/>
        </authorList>
    </citation>
    <scope>IDENTIFICATION</scope>
</reference>
<evidence type="ECO:0000313" key="1">
    <source>
        <dbReference type="Proteomes" id="UP000887576"/>
    </source>
</evidence>
<organism evidence="1 2">
    <name type="scientific">Panagrolaimus sp. JU765</name>
    <dbReference type="NCBI Taxonomy" id="591449"/>
    <lineage>
        <taxon>Eukaryota</taxon>
        <taxon>Metazoa</taxon>
        <taxon>Ecdysozoa</taxon>
        <taxon>Nematoda</taxon>
        <taxon>Chromadorea</taxon>
        <taxon>Rhabditida</taxon>
        <taxon>Tylenchina</taxon>
        <taxon>Panagrolaimomorpha</taxon>
        <taxon>Panagrolaimoidea</taxon>
        <taxon>Panagrolaimidae</taxon>
        <taxon>Panagrolaimus</taxon>
    </lineage>
</organism>
<protein>
    <submittedName>
        <fullName evidence="2">Protein kinase domain-containing protein</fullName>
    </submittedName>
</protein>
<name>A0AC34PWI7_9BILA</name>
<dbReference type="Proteomes" id="UP000887576">
    <property type="component" value="Unplaced"/>
</dbReference>
<dbReference type="WBParaSite" id="JU765_v2.g10669.t1">
    <property type="protein sequence ID" value="JU765_v2.g10669.t1"/>
    <property type="gene ID" value="JU765_v2.g10669"/>
</dbReference>
<sequence>MSRSVTFHDFCNPTAAEEEAFLRNARLNRGGFRGCDLPTTPEDESPQNVDDTTQNGNRRGLLSNSTFSSWLQLLLSKKRAGNILSFSQRPSFMRPSISLSVVHETTALGSDGESIEVSPCTSDQMSMSSHGHSSSGTDPPHQQRYIPNVKLRQKQNNRRWSEQDIQKRLSLPADIKLPQTVVEKLNRTPTLDNPLTRKSRRASLSEIGFGKLETYKKMFDLGEGTYATVYLGESLLTGKPVALKEIRLEHEEGAPCTAIREVSLLRNLKHANVVTLHDIIYTDRILTLVFEYVEHDLRDYMEEVDTMIVMNNVKLFLFQLLRGLAYCHQRRVLHRDLKPQNLLINNNGELKLADFGLARAQSVPTKTYSNEVVTLWYRPPDVLLGSKEYSSHIDMWGVGCILFEMLTRKAMFPGSTTDEQLNLIFSTLGPPTPERAPSLFESPNFKALNLRPSKPRSLTKMSPRIDSQSADLLEKFLKYEGKERISASDAMHHQFLGCFPSAIFSLGDNESVLSVPGVRYVQETFVHSRNMHMVHSSTSMNGFSNQQKQQYFQKHT</sequence>